<feature type="compositionally biased region" description="Polar residues" evidence="1">
    <location>
        <begin position="78"/>
        <end position="88"/>
    </location>
</feature>
<sequence>MTCTAHTTRSRTITIVIIAVIITRSGVAAVSQPIREPEGKGMEQEGEGRSAADTARESRQHEERAAGPAAQFTHHETASTQGRHTTPAATHHARGEDIHHHLPQLISTAPGKWQKPAATTPATRASEPSSIHDAAPKFTAIPPSMGHGAQLNAATRGAPQPQEKRLGLRTHSPPPFSSQPRKKTTAATRNCQHALQKEHPNPLQCASCVCGCVCLQKHKAKKWKRGSRVCGETHNKNVQRQSTQDLFKKKRKRSPSSYTNPITQNNYE</sequence>
<protein>
    <submittedName>
        <fullName evidence="2">Uncharacterized protein</fullName>
    </submittedName>
</protein>
<feature type="compositionally biased region" description="Polar residues" evidence="1">
    <location>
        <begin position="255"/>
        <end position="268"/>
    </location>
</feature>
<feature type="region of interest" description="Disordered" evidence="1">
    <location>
        <begin position="145"/>
        <end position="185"/>
    </location>
</feature>
<reference evidence="2 3" key="1">
    <citation type="journal article" date="2019" name="Genome Biol. Evol.">
        <title>Nanopore Sequencing Significantly Improves Genome Assembly of the Protozoan Parasite Trypanosoma cruzi.</title>
        <authorList>
            <person name="Diaz-Viraque F."/>
            <person name="Pita S."/>
            <person name="Greif G."/>
            <person name="de Souza R.C.M."/>
            <person name="Iraola G."/>
            <person name="Robello C."/>
        </authorList>
    </citation>
    <scope>NUCLEOTIDE SEQUENCE [LARGE SCALE GENOMIC DNA]</scope>
    <source>
        <strain evidence="2 3">Berenice</strain>
    </source>
</reference>
<feature type="compositionally biased region" description="Basic and acidic residues" evidence="1">
    <location>
        <begin position="35"/>
        <end position="65"/>
    </location>
</feature>
<comment type="caution">
    <text evidence="2">The sequence shown here is derived from an EMBL/GenBank/DDBJ whole genome shotgun (WGS) entry which is preliminary data.</text>
</comment>
<evidence type="ECO:0000313" key="2">
    <source>
        <dbReference type="EMBL" id="KAF5216534.1"/>
    </source>
</evidence>
<feature type="compositionally biased region" description="Polar residues" evidence="1">
    <location>
        <begin position="120"/>
        <end position="129"/>
    </location>
</feature>
<feature type="region of interest" description="Disordered" evidence="1">
    <location>
        <begin position="109"/>
        <end position="130"/>
    </location>
</feature>
<organism evidence="2 3">
    <name type="scientific">Trypanosoma cruzi</name>
    <dbReference type="NCBI Taxonomy" id="5693"/>
    <lineage>
        <taxon>Eukaryota</taxon>
        <taxon>Discoba</taxon>
        <taxon>Euglenozoa</taxon>
        <taxon>Kinetoplastea</taxon>
        <taxon>Metakinetoplastina</taxon>
        <taxon>Trypanosomatida</taxon>
        <taxon>Trypanosomatidae</taxon>
        <taxon>Trypanosoma</taxon>
        <taxon>Schizotrypanum</taxon>
    </lineage>
</organism>
<proteinExistence type="predicted"/>
<accession>A0A7J6XPV0</accession>
<feature type="region of interest" description="Disordered" evidence="1">
    <location>
        <begin position="235"/>
        <end position="268"/>
    </location>
</feature>
<dbReference type="VEuPathDB" id="TriTrypDB:ECC02_010696"/>
<evidence type="ECO:0000256" key="1">
    <source>
        <dbReference type="SAM" id="MobiDB-lite"/>
    </source>
</evidence>
<dbReference type="AlphaFoldDB" id="A0A7J6XPV0"/>
<feature type="region of interest" description="Disordered" evidence="1">
    <location>
        <begin position="27"/>
        <end position="94"/>
    </location>
</feature>
<evidence type="ECO:0000313" key="3">
    <source>
        <dbReference type="Proteomes" id="UP000583944"/>
    </source>
</evidence>
<feature type="compositionally biased region" description="Polar residues" evidence="1">
    <location>
        <begin position="236"/>
        <end position="245"/>
    </location>
</feature>
<dbReference type="EMBL" id="JABDHM010000196">
    <property type="protein sequence ID" value="KAF5216534.1"/>
    <property type="molecule type" value="Genomic_DNA"/>
</dbReference>
<gene>
    <name evidence="2" type="ORF">ECC02_010696</name>
</gene>
<dbReference type="Proteomes" id="UP000583944">
    <property type="component" value="Unassembled WGS sequence"/>
</dbReference>
<name>A0A7J6XPV0_TRYCR</name>